<dbReference type="Gene3D" id="3.90.550.10">
    <property type="entry name" value="Spore Coat Polysaccharide Biosynthesis Protein SpsA, Chain A"/>
    <property type="match status" value="1"/>
</dbReference>
<dbReference type="InterPro" id="IPR029044">
    <property type="entry name" value="Nucleotide-diphossugar_trans"/>
</dbReference>
<sequence>MRNVICVCPTFGRAMSHLHLLEEAVGCFAEQDYEGPKKLVIINDAPGQTLVCSVPNVEIINVPFRFKNLGDKYNHAIATTNFGPQSSGDDVILPWEDDDLALPHRIRQAVEKLEEAGGYDYWNPQRSFFLDHRGLHTDHTHGVCHNASAFTRHGWQKVGGYPQTTGDQDAKMDRLLKQRTRYNPITLPNDPTTWSYVYRWGVSPNHLSSVHPHQSYWDRLATMNYFRGEVQIQPKKPSAFRW</sequence>
<dbReference type="EMBL" id="LR586016">
    <property type="protein sequence ID" value="VIP03981.1"/>
    <property type="molecule type" value="Genomic_DNA"/>
</dbReference>
<dbReference type="AlphaFoldDB" id="A0A6C2YRJ7"/>
<organism evidence="1">
    <name type="scientific">Tuwongella immobilis</name>
    <dbReference type="NCBI Taxonomy" id="692036"/>
    <lineage>
        <taxon>Bacteria</taxon>
        <taxon>Pseudomonadati</taxon>
        <taxon>Planctomycetota</taxon>
        <taxon>Planctomycetia</taxon>
        <taxon>Gemmatales</taxon>
        <taxon>Gemmataceae</taxon>
        <taxon>Tuwongella</taxon>
    </lineage>
</organism>
<dbReference type="EMBL" id="LR593887">
    <property type="protein sequence ID" value="VTS05329.1"/>
    <property type="molecule type" value="Genomic_DNA"/>
</dbReference>
<dbReference type="InParanoid" id="A0A6C2YRJ7"/>
<reference evidence="1" key="1">
    <citation type="submission" date="2019-04" db="EMBL/GenBank/DDBJ databases">
        <authorList>
            <consortium name="Science for Life Laboratories"/>
        </authorList>
    </citation>
    <scope>NUCLEOTIDE SEQUENCE</scope>
    <source>
        <strain evidence="1">MBLW1</strain>
    </source>
</reference>
<dbReference type="SUPFAM" id="SSF53448">
    <property type="entry name" value="Nucleotide-diphospho-sugar transferases"/>
    <property type="match status" value="1"/>
</dbReference>
<dbReference type="Proteomes" id="UP000464378">
    <property type="component" value="Chromosome"/>
</dbReference>
<dbReference type="KEGG" id="tim:GMBLW1_52120"/>
<protein>
    <submittedName>
        <fullName evidence="1">2OG-Fe(II) oxygenase</fullName>
    </submittedName>
</protein>
<evidence type="ECO:0000313" key="2">
    <source>
        <dbReference type="Proteomes" id="UP000464378"/>
    </source>
</evidence>
<accession>A0A6C2YRJ7</accession>
<dbReference type="CDD" id="cd00761">
    <property type="entry name" value="Glyco_tranf_GTA_type"/>
    <property type="match status" value="1"/>
</dbReference>
<name>A0A6C2YRJ7_9BACT</name>
<proteinExistence type="predicted"/>
<keyword evidence="2" id="KW-1185">Reference proteome</keyword>
<gene>
    <name evidence="1" type="ORF">GMBLW1_52120</name>
</gene>
<evidence type="ECO:0000313" key="1">
    <source>
        <dbReference type="EMBL" id="VIP03981.1"/>
    </source>
</evidence>
<dbReference type="RefSeq" id="WP_162659124.1">
    <property type="nucleotide sequence ID" value="NZ_LR593887.1"/>
</dbReference>